<dbReference type="EMBL" id="FWYF01000001">
    <property type="protein sequence ID" value="SMD32785.1"/>
    <property type="molecule type" value="Genomic_DNA"/>
</dbReference>
<feature type="chain" id="PRO_5012822856" description="Lipoprotein with Yx(FWY)xxD motif" evidence="1">
    <location>
        <begin position="25"/>
        <end position="285"/>
    </location>
</feature>
<evidence type="ECO:0000256" key="1">
    <source>
        <dbReference type="SAM" id="SignalP"/>
    </source>
</evidence>
<dbReference type="PROSITE" id="PS51257">
    <property type="entry name" value="PROKAR_LIPOPROTEIN"/>
    <property type="match status" value="1"/>
</dbReference>
<dbReference type="PANTHER" id="PTHR39335:SF1">
    <property type="entry name" value="BLL4220 PROTEIN"/>
    <property type="match status" value="1"/>
</dbReference>
<dbReference type="RefSeq" id="WP_084371428.1">
    <property type="nucleotide sequence ID" value="NZ_FWYF01000001.1"/>
</dbReference>
<dbReference type="InterPro" id="IPR005297">
    <property type="entry name" value="Lipoprotein_repeat"/>
</dbReference>
<dbReference type="Pfam" id="PF03640">
    <property type="entry name" value="Lipoprotein_15"/>
    <property type="match status" value="3"/>
</dbReference>
<dbReference type="PANTHER" id="PTHR39335">
    <property type="entry name" value="BLL4220 PROTEIN"/>
    <property type="match status" value="1"/>
</dbReference>
<dbReference type="GO" id="GO:0043448">
    <property type="term" value="P:alkane catabolic process"/>
    <property type="evidence" value="ECO:0007669"/>
    <property type="project" value="TreeGrafter"/>
</dbReference>
<keyword evidence="3" id="KW-1185">Reference proteome</keyword>
<dbReference type="OrthoDB" id="597632at2"/>
<dbReference type="Proteomes" id="UP000192472">
    <property type="component" value="Unassembled WGS sequence"/>
</dbReference>
<protein>
    <recommendedName>
        <fullName evidence="4">Lipoprotein with Yx(FWY)xxD motif</fullName>
    </recommendedName>
</protein>
<feature type="signal peptide" evidence="1">
    <location>
        <begin position="1"/>
        <end position="24"/>
    </location>
</feature>
<evidence type="ECO:0000313" key="2">
    <source>
        <dbReference type="EMBL" id="SMD32785.1"/>
    </source>
</evidence>
<keyword evidence="1" id="KW-0732">Signal</keyword>
<proteinExistence type="predicted"/>
<name>A0A1W2G7X5_REIFA</name>
<organism evidence="2 3">
    <name type="scientific">Reichenbachiella faecimaris</name>
    <dbReference type="NCBI Taxonomy" id="692418"/>
    <lineage>
        <taxon>Bacteria</taxon>
        <taxon>Pseudomonadati</taxon>
        <taxon>Bacteroidota</taxon>
        <taxon>Cytophagia</taxon>
        <taxon>Cytophagales</taxon>
        <taxon>Reichenbachiellaceae</taxon>
        <taxon>Reichenbachiella</taxon>
    </lineage>
</organism>
<dbReference type="AlphaFoldDB" id="A0A1W2G7X5"/>
<evidence type="ECO:0000313" key="3">
    <source>
        <dbReference type="Proteomes" id="UP000192472"/>
    </source>
</evidence>
<reference evidence="2 3" key="1">
    <citation type="submission" date="2017-04" db="EMBL/GenBank/DDBJ databases">
        <authorList>
            <person name="Afonso C.L."/>
            <person name="Miller P.J."/>
            <person name="Scott M.A."/>
            <person name="Spackman E."/>
            <person name="Goraichik I."/>
            <person name="Dimitrov K.M."/>
            <person name="Suarez D.L."/>
            <person name="Swayne D.E."/>
        </authorList>
    </citation>
    <scope>NUCLEOTIDE SEQUENCE [LARGE SCALE GENOMIC DNA]</scope>
    <source>
        <strain evidence="2 3">DSM 26133</strain>
    </source>
</reference>
<dbReference type="STRING" id="692418.SAMN04488029_1136"/>
<gene>
    <name evidence="2" type="ORF">SAMN04488029_1136</name>
</gene>
<evidence type="ECO:0008006" key="4">
    <source>
        <dbReference type="Google" id="ProtNLM"/>
    </source>
</evidence>
<accession>A0A1W2G7X5</accession>
<sequence>MKNLFNHMNAMLLLAALITFSACGDDENDEPSVEANSMIKLYNDATLGDVLTDANGVTLYVFAKDVAGSSNCTEGCLDSWPIFYAKEAEISSGLESADFGVITHANGAKQTTYKGWPLYYYAPAGDGELEAANNTSGEAIGGVWFVAKPNYTIMYANAQLVGNDGKNYTSDYAEGDGSTAYFVNSQGRTIYTFASDSKDTNNFTASDFSNDGVWPVYTKELDAVVSSIDMADFGTIDVFGESQVTYKGWPLYYYGQDTERGDTKGVSVPSPGVWPIVNKNIAAAE</sequence>